<evidence type="ECO:0000256" key="1">
    <source>
        <dbReference type="SAM" id="SignalP"/>
    </source>
</evidence>
<organism evidence="2">
    <name type="scientific">Streptomyces sp. R11</name>
    <dbReference type="NCBI Taxonomy" id="3238625"/>
    <lineage>
        <taxon>Bacteria</taxon>
        <taxon>Bacillati</taxon>
        <taxon>Actinomycetota</taxon>
        <taxon>Actinomycetes</taxon>
        <taxon>Kitasatosporales</taxon>
        <taxon>Streptomycetaceae</taxon>
        <taxon>Streptomyces</taxon>
    </lineage>
</organism>
<accession>A0AB39MTB0</accession>
<protein>
    <recommendedName>
        <fullName evidence="3">Lipoprotein</fullName>
    </recommendedName>
</protein>
<sequence>MITHKSRVALLVASLLLTGCGAGATATPDQEPAVTRAPRPAHAAEAAARAATEAAARAATEAAARAAAWKLPGLGPATWARVPSETRQAVVVTGRGRNSSYSTVVLYERTDTGWKAGSSWPARNALRGWTDNHLAGDLRSPIGVFTLTDAGGLLEDPGTRLSYHYSDGFTASGTGFEGEPLAGSFDYVIAIDYNRRTGTSPLDRTRPLGTGLGGGIWLHVDHEAPTQACVSLAREHMRLLLLALDPERHPVIVMGDAESLAR</sequence>
<evidence type="ECO:0000313" key="2">
    <source>
        <dbReference type="EMBL" id="XDQ08591.1"/>
    </source>
</evidence>
<dbReference type="AlphaFoldDB" id="A0AB39MTB0"/>
<gene>
    <name evidence="2" type="ORF">AB5J55_02515</name>
</gene>
<dbReference type="RefSeq" id="WP_369269046.1">
    <property type="nucleotide sequence ID" value="NZ_CP163432.1"/>
</dbReference>
<dbReference type="PROSITE" id="PS51257">
    <property type="entry name" value="PROKAR_LIPOPROTEIN"/>
    <property type="match status" value="1"/>
</dbReference>
<feature type="signal peptide" evidence="1">
    <location>
        <begin position="1"/>
        <end position="24"/>
    </location>
</feature>
<feature type="chain" id="PRO_5044190093" description="Lipoprotein" evidence="1">
    <location>
        <begin position="25"/>
        <end position="262"/>
    </location>
</feature>
<reference evidence="2" key="1">
    <citation type="submission" date="2024-07" db="EMBL/GenBank/DDBJ databases">
        <authorList>
            <person name="Yu S.T."/>
        </authorList>
    </citation>
    <scope>NUCLEOTIDE SEQUENCE</scope>
    <source>
        <strain evidence="2">R11</strain>
    </source>
</reference>
<proteinExistence type="predicted"/>
<dbReference type="PANTHER" id="PTHR38589:SF1">
    <property type="entry name" value="BLR0621 PROTEIN"/>
    <property type="match status" value="1"/>
</dbReference>
<dbReference type="EMBL" id="CP163432">
    <property type="protein sequence ID" value="XDQ08591.1"/>
    <property type="molecule type" value="Genomic_DNA"/>
</dbReference>
<evidence type="ECO:0008006" key="3">
    <source>
        <dbReference type="Google" id="ProtNLM"/>
    </source>
</evidence>
<name>A0AB39MTB0_9ACTN</name>
<dbReference type="PANTHER" id="PTHR38589">
    <property type="entry name" value="BLR0621 PROTEIN"/>
    <property type="match status" value="1"/>
</dbReference>
<keyword evidence="1" id="KW-0732">Signal</keyword>